<dbReference type="AlphaFoldDB" id="A0A162LQ75"/>
<dbReference type="OrthoDB" id="4928042at2759"/>
<feature type="compositionally biased region" description="Basic residues" evidence="1">
    <location>
        <begin position="517"/>
        <end position="528"/>
    </location>
</feature>
<dbReference type="EMBL" id="AZHB01000001">
    <property type="protein sequence ID" value="OAA74034.1"/>
    <property type="molecule type" value="Genomic_DNA"/>
</dbReference>
<feature type="compositionally biased region" description="Low complexity" evidence="1">
    <location>
        <begin position="164"/>
        <end position="180"/>
    </location>
</feature>
<reference evidence="2 3" key="1">
    <citation type="journal article" date="2016" name="Genome Biol. Evol.">
        <title>Divergent and convergent evolution of fungal pathogenicity.</title>
        <authorList>
            <person name="Shang Y."/>
            <person name="Xiao G."/>
            <person name="Zheng P."/>
            <person name="Cen K."/>
            <person name="Zhan S."/>
            <person name="Wang C."/>
        </authorList>
    </citation>
    <scope>NUCLEOTIDE SEQUENCE [LARGE SCALE GENOMIC DNA]</scope>
    <source>
        <strain evidence="2 3">ARSEF 2679</strain>
    </source>
</reference>
<feature type="region of interest" description="Disordered" evidence="1">
    <location>
        <begin position="304"/>
        <end position="327"/>
    </location>
</feature>
<feature type="region of interest" description="Disordered" evidence="1">
    <location>
        <begin position="398"/>
        <end position="565"/>
    </location>
</feature>
<dbReference type="RefSeq" id="XP_018708992.1">
    <property type="nucleotide sequence ID" value="XM_018844542.1"/>
</dbReference>
<proteinExistence type="predicted"/>
<feature type="compositionally biased region" description="Basic and acidic residues" evidence="1">
    <location>
        <begin position="450"/>
        <end position="468"/>
    </location>
</feature>
<feature type="compositionally biased region" description="Basic and acidic residues" evidence="1">
    <location>
        <begin position="481"/>
        <end position="490"/>
    </location>
</feature>
<feature type="region of interest" description="Disordered" evidence="1">
    <location>
        <begin position="342"/>
        <end position="361"/>
    </location>
</feature>
<protein>
    <submittedName>
        <fullName evidence="2">Uncharacterized protein</fullName>
    </submittedName>
</protein>
<feature type="compositionally biased region" description="Polar residues" evidence="1">
    <location>
        <begin position="115"/>
        <end position="130"/>
    </location>
</feature>
<keyword evidence="3" id="KW-1185">Reference proteome</keyword>
<dbReference type="GeneID" id="30017227"/>
<name>A0A162LQ75_CORFA</name>
<feature type="compositionally biased region" description="Polar residues" evidence="1">
    <location>
        <begin position="64"/>
        <end position="77"/>
    </location>
</feature>
<gene>
    <name evidence="2" type="ORF">ISF_00935</name>
</gene>
<comment type="caution">
    <text evidence="2">The sequence shown here is derived from an EMBL/GenBank/DDBJ whole genome shotgun (WGS) entry which is preliminary data.</text>
</comment>
<sequence>MATPRIIKPAIALSEAEERDAYPHPGRRLSKYEALYREKPLPKVPETFRRPSTPTAGRKGSLPLSYQTNLQQYSQPQTLPQASAASLVTLPLQDQWAVPGHLKTSRSLHISEVASSQSMAAANRKSSFSRGASGPRSSRKINSLIGHDLDLPSVDPSNPHDRTSFSSAAGYSEGASSSVSDSDDYQDGQSTSDAEGGLLPLLLEMDEDGLCRRSILWVPRTPCAMRSPPPLRIPKHGKSDNNGSVSLSNDGHSPTLGLSGGFDLTELPVRLTPGHGQFTDKRAANDYHRFAAELAAPCQIERASHPAAVPSARQQSPGPRSKKAKVGGKFRGTAAFIRLWDNPRPKEARPPTPPPMLPPLPSPSSSFSLIEPARSTSPTASFEEETVRMICLPRLSAVGVEPPSSPHQYRLFPRQNTTPAPQMQLPLRRPPRSPHSISAFECDSDDCQDDLGRDGGRRWWSRSDEEGRGSVSSEVPSVYRRRQEEEKERPPGSSSSSGGGVKGLFANARDRSWRSHPDRRRVNLRKSIKVLNASELDEGSTKEGATEEGGAQTEAPKSTNKSKRLNLRQVRNLESYFDGPGVFL</sequence>
<feature type="compositionally biased region" description="Pro residues" evidence="1">
    <location>
        <begin position="350"/>
        <end position="361"/>
    </location>
</feature>
<feature type="region of interest" description="Disordered" evidence="1">
    <location>
        <begin position="225"/>
        <end position="248"/>
    </location>
</feature>
<feature type="region of interest" description="Disordered" evidence="1">
    <location>
        <begin position="115"/>
        <end position="197"/>
    </location>
</feature>
<evidence type="ECO:0000313" key="3">
    <source>
        <dbReference type="Proteomes" id="UP000076744"/>
    </source>
</evidence>
<feature type="region of interest" description="Disordered" evidence="1">
    <location>
        <begin position="42"/>
        <end position="77"/>
    </location>
</feature>
<accession>A0A162LQ75</accession>
<evidence type="ECO:0000256" key="1">
    <source>
        <dbReference type="SAM" id="MobiDB-lite"/>
    </source>
</evidence>
<organism evidence="2 3">
    <name type="scientific">Cordyceps fumosorosea (strain ARSEF 2679)</name>
    <name type="common">Isaria fumosorosea</name>
    <dbReference type="NCBI Taxonomy" id="1081104"/>
    <lineage>
        <taxon>Eukaryota</taxon>
        <taxon>Fungi</taxon>
        <taxon>Dikarya</taxon>
        <taxon>Ascomycota</taxon>
        <taxon>Pezizomycotina</taxon>
        <taxon>Sordariomycetes</taxon>
        <taxon>Hypocreomycetidae</taxon>
        <taxon>Hypocreales</taxon>
        <taxon>Cordycipitaceae</taxon>
        <taxon>Cordyceps</taxon>
    </lineage>
</organism>
<evidence type="ECO:0000313" key="2">
    <source>
        <dbReference type="EMBL" id="OAA74034.1"/>
    </source>
</evidence>
<dbReference type="Proteomes" id="UP000076744">
    <property type="component" value="Unassembled WGS sequence"/>
</dbReference>